<evidence type="ECO:0000259" key="12">
    <source>
        <dbReference type="PROSITE" id="PS51760"/>
    </source>
</evidence>
<evidence type="ECO:0000256" key="1">
    <source>
        <dbReference type="ARBA" id="ARBA00000681"/>
    </source>
</evidence>
<evidence type="ECO:0000256" key="2">
    <source>
        <dbReference type="ARBA" id="ARBA00007495"/>
    </source>
</evidence>
<name>A0ABV2A146_9ACTN</name>
<accession>A0ABV2A146</accession>
<keyword evidence="14" id="KW-1185">Reference proteome</keyword>
<dbReference type="InterPro" id="IPR017853">
    <property type="entry name" value="GH"/>
</dbReference>
<dbReference type="PANTHER" id="PTHR31490:SF88">
    <property type="entry name" value="BETA-XYLANASE"/>
    <property type="match status" value="1"/>
</dbReference>
<evidence type="ECO:0000256" key="10">
    <source>
        <dbReference type="RuleBase" id="RU361174"/>
    </source>
</evidence>
<proteinExistence type="inferred from homology"/>
<dbReference type="Proteomes" id="UP001432401">
    <property type="component" value="Unassembled WGS sequence"/>
</dbReference>
<gene>
    <name evidence="13" type="ORF">ABUK86_22345</name>
</gene>
<feature type="active site" description="Nucleophile" evidence="9">
    <location>
        <position position="263"/>
    </location>
</feature>
<dbReference type="EMBL" id="JBEQNB010000012">
    <property type="protein sequence ID" value="MES0836535.1"/>
    <property type="molecule type" value="Genomic_DNA"/>
</dbReference>
<evidence type="ECO:0000256" key="4">
    <source>
        <dbReference type="ARBA" id="ARBA00022729"/>
    </source>
</evidence>
<evidence type="ECO:0000256" key="3">
    <source>
        <dbReference type="ARBA" id="ARBA00022651"/>
    </source>
</evidence>
<dbReference type="InterPro" id="IPR001000">
    <property type="entry name" value="GH10_dom"/>
</dbReference>
<dbReference type="PANTHER" id="PTHR31490">
    <property type="entry name" value="GLYCOSYL HYDROLASE"/>
    <property type="match status" value="1"/>
</dbReference>
<feature type="region of interest" description="Disordered" evidence="11">
    <location>
        <begin position="344"/>
        <end position="390"/>
    </location>
</feature>
<evidence type="ECO:0000313" key="13">
    <source>
        <dbReference type="EMBL" id="MES0836535.1"/>
    </source>
</evidence>
<dbReference type="Gene3D" id="3.20.20.80">
    <property type="entry name" value="Glycosidases"/>
    <property type="match status" value="1"/>
</dbReference>
<dbReference type="Pfam" id="PF00331">
    <property type="entry name" value="Glyco_hydro_10"/>
    <property type="match status" value="1"/>
</dbReference>
<organism evidence="13 14">
    <name type="scientific">Nocardiopsis tropica</name>
    <dbReference type="NCBI Taxonomy" id="109330"/>
    <lineage>
        <taxon>Bacteria</taxon>
        <taxon>Bacillati</taxon>
        <taxon>Actinomycetota</taxon>
        <taxon>Actinomycetes</taxon>
        <taxon>Streptosporangiales</taxon>
        <taxon>Nocardiopsidaceae</taxon>
        <taxon>Nocardiopsis</taxon>
    </lineage>
</organism>
<evidence type="ECO:0000256" key="6">
    <source>
        <dbReference type="ARBA" id="ARBA00023277"/>
    </source>
</evidence>
<evidence type="ECO:0000256" key="11">
    <source>
        <dbReference type="SAM" id="MobiDB-lite"/>
    </source>
</evidence>
<evidence type="ECO:0000313" key="14">
    <source>
        <dbReference type="Proteomes" id="UP001432401"/>
    </source>
</evidence>
<dbReference type="SUPFAM" id="SSF51445">
    <property type="entry name" value="(Trans)glycosidases"/>
    <property type="match status" value="1"/>
</dbReference>
<keyword evidence="4" id="KW-0732">Signal</keyword>
<keyword evidence="6 10" id="KW-0119">Carbohydrate metabolism</keyword>
<evidence type="ECO:0000256" key="8">
    <source>
        <dbReference type="ARBA" id="ARBA00023326"/>
    </source>
</evidence>
<comment type="caution">
    <text evidence="13">The sequence shown here is derived from an EMBL/GenBank/DDBJ whole genome shotgun (WGS) entry which is preliminary data.</text>
</comment>
<evidence type="ECO:0000256" key="5">
    <source>
        <dbReference type="ARBA" id="ARBA00022801"/>
    </source>
</evidence>
<keyword evidence="3" id="KW-0858">Xylan degradation</keyword>
<comment type="similarity">
    <text evidence="2 10">Belongs to the glycosyl hydrolase 10 (cellulase F) family.</text>
</comment>
<dbReference type="RefSeq" id="WP_352985353.1">
    <property type="nucleotide sequence ID" value="NZ_JBEQNA010000001.1"/>
</dbReference>
<dbReference type="EC" id="3.2.1.8" evidence="10"/>
<keyword evidence="5 10" id="KW-0378">Hydrolase</keyword>
<feature type="domain" description="GH10" evidence="12">
    <location>
        <begin position="25"/>
        <end position="341"/>
    </location>
</feature>
<comment type="catalytic activity">
    <reaction evidence="1 10">
        <text>Endohydrolysis of (1-&gt;4)-beta-D-xylosidic linkages in xylans.</text>
        <dbReference type="EC" id="3.2.1.8"/>
    </reaction>
</comment>
<sequence length="390" mass="43009">MPAAGALGAAVLTVTATLLLALPDRAPVGELPALARSHGIGLGVAVAVDPLVRDGGYQDVVTSHYTSVTAENTMKWEYVQPERDEFDWSGPDAVVDFARRHGLDVRGHTLLWHNQQPPWLSEGSWTGAELREVMREHTDALLGRYRGRITTWDVVNEPLVDDGPRLRDNLWHRVLGEDYIAEALRMAHEADPGARLYINEFGIEGAGPKADALHALVTDLLDRGVPLHGIGFQGHFVHGSVPEDLTEQMRRYSDLGLDVTVSELDVRIPEPAGQEQLEEQAREYRRVVQACLDVPRCVNVTVWGVSDQHSWIPEWFPGYTAALPFDGSYRPKPALAGMAQALERRRTGARPGRTTPRTPPGHRTRLKNSKGPGIREPRPASAERPATPPP</sequence>
<protein>
    <recommendedName>
        <fullName evidence="10">Beta-xylanase</fullName>
        <ecNumber evidence="10">3.2.1.8</ecNumber>
    </recommendedName>
</protein>
<reference evidence="13 14" key="1">
    <citation type="submission" date="2024-06" db="EMBL/GenBank/DDBJ databases">
        <authorList>
            <person name="Bataeva Y.V."/>
            <person name="Grigorian L.N."/>
            <person name="Solomentsev V.I."/>
        </authorList>
    </citation>
    <scope>NUCLEOTIDE SEQUENCE [LARGE SCALE GENOMIC DNA]</scope>
    <source>
        <strain evidence="14">SCPM-O-B-12605 (RCAM04882)</strain>
    </source>
</reference>
<dbReference type="SMART" id="SM00633">
    <property type="entry name" value="Glyco_10"/>
    <property type="match status" value="1"/>
</dbReference>
<dbReference type="PROSITE" id="PS51760">
    <property type="entry name" value="GH10_2"/>
    <property type="match status" value="1"/>
</dbReference>
<keyword evidence="8 10" id="KW-0624">Polysaccharide degradation</keyword>
<dbReference type="PROSITE" id="PS00591">
    <property type="entry name" value="GH10_1"/>
    <property type="match status" value="1"/>
</dbReference>
<dbReference type="InterPro" id="IPR044846">
    <property type="entry name" value="GH10"/>
</dbReference>
<dbReference type="PRINTS" id="PR00134">
    <property type="entry name" value="GLHYDRLASE10"/>
</dbReference>
<keyword evidence="7 10" id="KW-0326">Glycosidase</keyword>
<evidence type="ECO:0000256" key="9">
    <source>
        <dbReference type="PROSITE-ProRule" id="PRU10061"/>
    </source>
</evidence>
<evidence type="ECO:0000256" key="7">
    <source>
        <dbReference type="ARBA" id="ARBA00023295"/>
    </source>
</evidence>
<dbReference type="InterPro" id="IPR031158">
    <property type="entry name" value="GH10_AS"/>
</dbReference>